<sequence length="45" mass="4864">MLSSPITVLKSIHLYLSAVSCISGKKEIAGKSMLRSCTTPFVFMS</sequence>
<reference evidence="1 2" key="1">
    <citation type="journal article" date="2018" name="Front. Plant Sci.">
        <title>Red Clover (Trifolium pratense) and Zigzag Clover (T. medium) - A Picture of Genomic Similarities and Differences.</title>
        <authorList>
            <person name="Dluhosova J."/>
            <person name="Istvanek J."/>
            <person name="Nedelnik J."/>
            <person name="Repkova J."/>
        </authorList>
    </citation>
    <scope>NUCLEOTIDE SEQUENCE [LARGE SCALE GENOMIC DNA]</scope>
    <source>
        <strain evidence="2">cv. 10/8</strain>
        <tissue evidence="1">Leaf</tissue>
    </source>
</reference>
<organism evidence="1 2">
    <name type="scientific">Trifolium medium</name>
    <dbReference type="NCBI Taxonomy" id="97028"/>
    <lineage>
        <taxon>Eukaryota</taxon>
        <taxon>Viridiplantae</taxon>
        <taxon>Streptophyta</taxon>
        <taxon>Embryophyta</taxon>
        <taxon>Tracheophyta</taxon>
        <taxon>Spermatophyta</taxon>
        <taxon>Magnoliopsida</taxon>
        <taxon>eudicotyledons</taxon>
        <taxon>Gunneridae</taxon>
        <taxon>Pentapetalae</taxon>
        <taxon>rosids</taxon>
        <taxon>fabids</taxon>
        <taxon>Fabales</taxon>
        <taxon>Fabaceae</taxon>
        <taxon>Papilionoideae</taxon>
        <taxon>50 kb inversion clade</taxon>
        <taxon>NPAAA clade</taxon>
        <taxon>Hologalegina</taxon>
        <taxon>IRL clade</taxon>
        <taxon>Trifolieae</taxon>
        <taxon>Trifolium</taxon>
    </lineage>
</organism>
<keyword evidence="2" id="KW-1185">Reference proteome</keyword>
<dbReference type="AlphaFoldDB" id="A0A392WFS7"/>
<evidence type="ECO:0000313" key="2">
    <source>
        <dbReference type="Proteomes" id="UP000265520"/>
    </source>
</evidence>
<dbReference type="EMBL" id="LXQA011449734">
    <property type="protein sequence ID" value="MCI97631.1"/>
    <property type="molecule type" value="Genomic_DNA"/>
</dbReference>
<accession>A0A392WFS7</accession>
<comment type="caution">
    <text evidence="1">The sequence shown here is derived from an EMBL/GenBank/DDBJ whole genome shotgun (WGS) entry which is preliminary data.</text>
</comment>
<proteinExistence type="predicted"/>
<name>A0A392WFS7_9FABA</name>
<protein>
    <submittedName>
        <fullName evidence="1">Uncharacterized protein</fullName>
    </submittedName>
</protein>
<feature type="non-terminal residue" evidence="1">
    <location>
        <position position="45"/>
    </location>
</feature>
<evidence type="ECO:0000313" key="1">
    <source>
        <dbReference type="EMBL" id="MCI97631.1"/>
    </source>
</evidence>
<dbReference type="Proteomes" id="UP000265520">
    <property type="component" value="Unassembled WGS sequence"/>
</dbReference>